<dbReference type="Pfam" id="PF06100">
    <property type="entry name" value="MCRA"/>
    <property type="match status" value="1"/>
</dbReference>
<dbReference type="RefSeq" id="WP_308728747.1">
    <property type="nucleotide sequence ID" value="NZ_JAJEQF010000038.1"/>
</dbReference>
<reference evidence="1 2" key="1">
    <citation type="submission" date="2021-10" db="EMBL/GenBank/DDBJ databases">
        <title>Anaerobic single-cell dispensing facilitates the cultivation of human gut bacteria.</title>
        <authorList>
            <person name="Afrizal A."/>
        </authorList>
    </citation>
    <scope>NUCLEOTIDE SEQUENCE [LARGE SCALE GENOMIC DNA]</scope>
    <source>
        <strain evidence="1 2">CLA-AA-H244</strain>
    </source>
</reference>
<dbReference type="GO" id="GO:0006631">
    <property type="term" value="P:fatty acid metabolic process"/>
    <property type="evidence" value="ECO:0007669"/>
    <property type="project" value="InterPro"/>
</dbReference>
<dbReference type="EMBL" id="JAJEQF010000038">
    <property type="protein sequence ID" value="MCC2168523.1"/>
    <property type="molecule type" value="Genomic_DNA"/>
</dbReference>
<protein>
    <submittedName>
        <fullName evidence="1">Oleate hydratase</fullName>
        <ecNumber evidence="1">4.2.1.53</ecNumber>
    </submittedName>
</protein>
<dbReference type="NCBIfam" id="NF010584">
    <property type="entry name" value="PRK13977.1"/>
    <property type="match status" value="1"/>
</dbReference>
<keyword evidence="2" id="KW-1185">Reference proteome</keyword>
<sequence>MAKKHSGLSKAAVLAAGVGAAAFAAKKHTDHLAAEGQTLSGEIKEAVAKTAEKTIKMPAPDPSYRNTERGKYEKNSKGIYYTNGNYEAFARPEKPEGVDNKNAYLVGSGLASLAAACFLVRDGQMPGSHIHILEAMDVAGGACDGIFDPSRGYVMRGGREMENHFECLWDLFHSIPSLEKPGASVLDEYYWLNKHDPNYSLCRATVNRGEDAHTDGKFNLSQKGCMEIMKLFLTKDEDLYDKTIEDVFDDEVFNSTFWLYWRTMFAFENWHSALEMKLYFQRFIHHIGGLPDFSALKFTKYNQYESLILPMKKYLEDAGVQFQFNTEVTNVIFDFHDGKKVAKTIECKVKGKEQKIALTENDLVFVTNGSCTEGTIYGDQNHAPVGDAEVRNSGVWDLWKNIARQDPSFGHPEKFCSDIEKTNWESATVTTLDDKIIPYIEKICQRDPRSGKVVTGGIVSCQDSSWLLSWTINRQGQFKEQDKKQVCVWVYSLFTDVPGDYIKKPMKECTGKEITEEWLYHLGVPVDEIPELAEHSAVCVPTMMPYITAFFMPRAKGDRPDVIPDGCVNFAFLGQFAETPRDTIFTTEYSVRTAMEAVYGLLGVDRGVPEVWGSVYDIRELLDSSVKLMDGVSPLEIELPGPLNKLKKPLLKAISGTVIEKLLRDHNILKEGMM</sequence>
<dbReference type="Gene3D" id="3.50.50.60">
    <property type="entry name" value="FAD/NAD(P)-binding domain"/>
    <property type="match status" value="2"/>
</dbReference>
<dbReference type="PANTHER" id="PTHR37417:SF3">
    <property type="entry name" value="MYOSIN-CROSSREACTIVE PROTEIN"/>
    <property type="match status" value="1"/>
</dbReference>
<dbReference type="InterPro" id="IPR010354">
    <property type="entry name" value="Oleate_hydratase"/>
</dbReference>
<dbReference type="Proteomes" id="UP001199355">
    <property type="component" value="Unassembled WGS sequence"/>
</dbReference>
<gene>
    <name evidence="1" type="ORF">LKD45_12630</name>
</gene>
<dbReference type="InterPro" id="IPR036188">
    <property type="entry name" value="FAD/NAD-bd_sf"/>
</dbReference>
<proteinExistence type="predicted"/>
<dbReference type="EC" id="4.2.1.53" evidence="1"/>
<evidence type="ECO:0000313" key="2">
    <source>
        <dbReference type="Proteomes" id="UP001199355"/>
    </source>
</evidence>
<dbReference type="Gene3D" id="3.30.9.80">
    <property type="match status" value="1"/>
</dbReference>
<accession>A0AAE3AVC4</accession>
<dbReference type="PANTHER" id="PTHR37417">
    <property type="entry name" value="67 KDA MYOSIN-CROSS-REACTIVE ANTIGEN FAMILY PROTEIN (AFU_ORTHOLOGUE AFUA_5G09970)"/>
    <property type="match status" value="1"/>
</dbReference>
<comment type="caution">
    <text evidence="1">The sequence shown here is derived from an EMBL/GenBank/DDBJ whole genome shotgun (WGS) entry which is preliminary data.</text>
</comment>
<name>A0AAE3AVC4_9FIRM</name>
<dbReference type="GO" id="GO:0071949">
    <property type="term" value="F:FAD binding"/>
    <property type="evidence" value="ECO:0007669"/>
    <property type="project" value="InterPro"/>
</dbReference>
<evidence type="ECO:0000313" key="1">
    <source>
        <dbReference type="EMBL" id="MCC2168523.1"/>
    </source>
</evidence>
<dbReference type="SUPFAM" id="SSF51905">
    <property type="entry name" value="FAD/NAD(P)-binding domain"/>
    <property type="match status" value="1"/>
</dbReference>
<keyword evidence="1" id="KW-0456">Lyase</keyword>
<dbReference type="GO" id="GO:0050151">
    <property type="term" value="F:oleate hydratase activity"/>
    <property type="evidence" value="ECO:0007669"/>
    <property type="project" value="UniProtKB-EC"/>
</dbReference>
<dbReference type="AlphaFoldDB" id="A0AAE3AVC4"/>
<organism evidence="1 2">
    <name type="scientific">Gallintestinimicrobium propionicum</name>
    <dbReference type="NCBI Taxonomy" id="2981770"/>
    <lineage>
        <taxon>Bacteria</taxon>
        <taxon>Bacillati</taxon>
        <taxon>Bacillota</taxon>
        <taxon>Clostridia</taxon>
        <taxon>Lachnospirales</taxon>
        <taxon>Lachnospiraceae</taxon>
        <taxon>Gallintestinimicrobium</taxon>
    </lineage>
</organism>